<protein>
    <submittedName>
        <fullName evidence="1">Uncharacterized protein</fullName>
    </submittedName>
</protein>
<dbReference type="EMBL" id="AZEA01000019">
    <property type="protein sequence ID" value="KRK87528.1"/>
    <property type="molecule type" value="Genomic_DNA"/>
</dbReference>
<gene>
    <name evidence="1" type="ORF">FD17_GL000926</name>
</gene>
<evidence type="ECO:0000313" key="1">
    <source>
        <dbReference type="EMBL" id="KRK87528.1"/>
    </source>
</evidence>
<comment type="caution">
    <text evidence="1">The sequence shown here is derived from an EMBL/GenBank/DDBJ whole genome shotgun (WGS) entry which is preliminary data.</text>
</comment>
<dbReference type="AlphaFoldDB" id="A0A0R1KW90"/>
<accession>A0A0R1KW90</accession>
<sequence>MNYEQKKRLIIDTLNLTPEQFEAMTMQDTRNERLNKLTSMAINQCDKELEQETIELQYELL</sequence>
<dbReference type="RefSeq" id="WP_057825998.1">
    <property type="nucleotide sequence ID" value="NZ_AZEA01000019.1"/>
</dbReference>
<keyword evidence="2" id="KW-1185">Reference proteome</keyword>
<dbReference type="Proteomes" id="UP000051581">
    <property type="component" value="Unassembled WGS sequence"/>
</dbReference>
<name>A0A0R1KW90_9LACO</name>
<dbReference type="PATRIC" id="fig|1423808.3.peg.932"/>
<reference evidence="1 2" key="1">
    <citation type="journal article" date="2015" name="Genome Announc.">
        <title>Expanding the biotechnology potential of lactobacilli through comparative genomics of 213 strains and associated genera.</title>
        <authorList>
            <person name="Sun Z."/>
            <person name="Harris H.M."/>
            <person name="McCann A."/>
            <person name="Guo C."/>
            <person name="Argimon S."/>
            <person name="Zhang W."/>
            <person name="Yang X."/>
            <person name="Jeffery I.B."/>
            <person name="Cooney J.C."/>
            <person name="Kagawa T.F."/>
            <person name="Liu W."/>
            <person name="Song Y."/>
            <person name="Salvetti E."/>
            <person name="Wrobel A."/>
            <person name="Rasinkangas P."/>
            <person name="Parkhill J."/>
            <person name="Rea M.C."/>
            <person name="O'Sullivan O."/>
            <person name="Ritari J."/>
            <person name="Douillard F.P."/>
            <person name="Paul Ross R."/>
            <person name="Yang R."/>
            <person name="Briner A.E."/>
            <person name="Felis G.E."/>
            <person name="de Vos W.M."/>
            <person name="Barrangou R."/>
            <person name="Klaenhammer T.R."/>
            <person name="Caufield P.W."/>
            <person name="Cui Y."/>
            <person name="Zhang H."/>
            <person name="O'Toole P.W."/>
        </authorList>
    </citation>
    <scope>NUCLEOTIDE SEQUENCE [LARGE SCALE GENOMIC DNA]</scope>
    <source>
        <strain evidence="1 2">DSM 19904</strain>
    </source>
</reference>
<proteinExistence type="predicted"/>
<organism evidence="1 2">
    <name type="scientific">Lentilactobacillus sunkii DSM 19904</name>
    <dbReference type="NCBI Taxonomy" id="1423808"/>
    <lineage>
        <taxon>Bacteria</taxon>
        <taxon>Bacillati</taxon>
        <taxon>Bacillota</taxon>
        <taxon>Bacilli</taxon>
        <taxon>Lactobacillales</taxon>
        <taxon>Lactobacillaceae</taxon>
        <taxon>Lentilactobacillus</taxon>
    </lineage>
</organism>
<evidence type="ECO:0000313" key="2">
    <source>
        <dbReference type="Proteomes" id="UP000051581"/>
    </source>
</evidence>